<evidence type="ECO:0000313" key="2">
    <source>
        <dbReference type="EMBL" id="SUX25575.1"/>
    </source>
</evidence>
<gene>
    <name evidence="2" type="ORF">NCTC13294_02502</name>
</gene>
<organism evidence="2 3">
    <name type="scientific">Cardiobacterium valvarum</name>
    <dbReference type="NCBI Taxonomy" id="194702"/>
    <lineage>
        <taxon>Bacteria</taxon>
        <taxon>Pseudomonadati</taxon>
        <taxon>Pseudomonadota</taxon>
        <taxon>Gammaproteobacteria</taxon>
        <taxon>Cardiobacteriales</taxon>
        <taxon>Cardiobacteriaceae</taxon>
        <taxon>Cardiobacterium</taxon>
    </lineage>
</organism>
<proteinExistence type="predicted"/>
<protein>
    <submittedName>
        <fullName evidence="2">Uncharacterized protein</fullName>
    </submittedName>
</protein>
<evidence type="ECO:0000313" key="3">
    <source>
        <dbReference type="Proteomes" id="UP000254572"/>
    </source>
</evidence>
<dbReference type="AlphaFoldDB" id="A0A381EEZ3"/>
<dbReference type="Proteomes" id="UP000254572">
    <property type="component" value="Unassembled WGS sequence"/>
</dbReference>
<keyword evidence="1" id="KW-0472">Membrane</keyword>
<keyword evidence="3" id="KW-1185">Reference proteome</keyword>
<name>A0A381EEZ3_9GAMM</name>
<accession>A0A381EEZ3</accession>
<keyword evidence="1" id="KW-0812">Transmembrane</keyword>
<evidence type="ECO:0000256" key="1">
    <source>
        <dbReference type="SAM" id="Phobius"/>
    </source>
</evidence>
<dbReference type="EMBL" id="UFUW01000001">
    <property type="protein sequence ID" value="SUX25575.1"/>
    <property type="molecule type" value="Genomic_DNA"/>
</dbReference>
<keyword evidence="1" id="KW-1133">Transmembrane helix</keyword>
<dbReference type="RefSeq" id="WP_172542374.1">
    <property type="nucleotide sequence ID" value="NZ_JBHLZC010000001.1"/>
</dbReference>
<reference evidence="2 3" key="1">
    <citation type="submission" date="2018-06" db="EMBL/GenBank/DDBJ databases">
        <authorList>
            <consortium name="Pathogen Informatics"/>
            <person name="Doyle S."/>
        </authorList>
    </citation>
    <scope>NUCLEOTIDE SEQUENCE [LARGE SCALE GENOMIC DNA]</scope>
    <source>
        <strain evidence="2 3">NCTC13294</strain>
    </source>
</reference>
<sequence>MIFITATGGVLSIILIIALAFLLRQRDRLSLGNRKNRQKKAPHQRGFALV</sequence>
<feature type="transmembrane region" description="Helical" evidence="1">
    <location>
        <begin position="6"/>
        <end position="23"/>
    </location>
</feature>